<evidence type="ECO:0000313" key="1">
    <source>
        <dbReference type="EMBL" id="MCJ2187065.1"/>
    </source>
</evidence>
<evidence type="ECO:0000313" key="2">
    <source>
        <dbReference type="Proteomes" id="UP001202281"/>
    </source>
</evidence>
<dbReference type="RefSeq" id="WP_243920274.1">
    <property type="nucleotide sequence ID" value="NZ_JALHLG010000011.1"/>
</dbReference>
<keyword evidence="2" id="KW-1185">Reference proteome</keyword>
<name>A0ABT0BQ34_9SPHN</name>
<dbReference type="InterPro" id="IPR027417">
    <property type="entry name" value="P-loop_NTPase"/>
</dbReference>
<proteinExistence type="predicted"/>
<organism evidence="1 2">
    <name type="scientific">Novosphingobium beihaiensis</name>
    <dbReference type="NCBI Taxonomy" id="2930389"/>
    <lineage>
        <taxon>Bacteria</taxon>
        <taxon>Pseudomonadati</taxon>
        <taxon>Pseudomonadota</taxon>
        <taxon>Alphaproteobacteria</taxon>
        <taxon>Sphingomonadales</taxon>
        <taxon>Sphingomonadaceae</taxon>
        <taxon>Novosphingobium</taxon>
    </lineage>
</organism>
<reference evidence="1 2" key="1">
    <citation type="submission" date="2022-04" db="EMBL/GenBank/DDBJ databases">
        <title>Identification of a novel bacterium isolated from mangrove sediments.</title>
        <authorList>
            <person name="Pan X."/>
        </authorList>
    </citation>
    <scope>NUCLEOTIDE SEQUENCE [LARGE SCALE GENOMIC DNA]</scope>
    <source>
        <strain evidence="1 2">B2638</strain>
    </source>
</reference>
<accession>A0ABT0BQ34</accession>
<sequence length="301" mass="33221">MPINHYTAYGLTVASELECPELIATDPPSQTDVEVSLAEIPALLDAPLHVIRQTQIGNGVFQFEPPGVARYRAIGGHTILVQPFPGASPEEVRLFLLGTVFGVLLHQQGRLPLHASGIEWAGSAVAFCGPSGAGKSTLAAALHRRSHPLLCDDIGVVVPDAEGKPLFYPAFPRIKLWRDTLDHFALDPTALSRDWIRAEKYHLQLHDTFHRQPLPLRRIYFLERGETGEPAVIQPVEGARGIPLLVANTYRAGQVRRSSNFQAHFTQCARVAEKVPLRRYTRPWSLARIEASLDTLADDIS</sequence>
<gene>
    <name evidence="1" type="ORF">MTR66_09585</name>
</gene>
<protein>
    <recommendedName>
        <fullName evidence="3">Hpr(Ser) kinase/phosphatase</fullName>
    </recommendedName>
</protein>
<dbReference type="Gene3D" id="3.40.50.300">
    <property type="entry name" value="P-loop containing nucleotide triphosphate hydrolases"/>
    <property type="match status" value="1"/>
</dbReference>
<dbReference type="EMBL" id="JALHLG010000011">
    <property type="protein sequence ID" value="MCJ2187065.1"/>
    <property type="molecule type" value="Genomic_DNA"/>
</dbReference>
<dbReference type="SUPFAM" id="SSF53795">
    <property type="entry name" value="PEP carboxykinase-like"/>
    <property type="match status" value="1"/>
</dbReference>
<evidence type="ECO:0008006" key="3">
    <source>
        <dbReference type="Google" id="ProtNLM"/>
    </source>
</evidence>
<dbReference type="Proteomes" id="UP001202281">
    <property type="component" value="Unassembled WGS sequence"/>
</dbReference>
<comment type="caution">
    <text evidence="1">The sequence shown here is derived from an EMBL/GenBank/DDBJ whole genome shotgun (WGS) entry which is preliminary data.</text>
</comment>